<sequence length="69" mass="7711">MLRSVEYRDDVPPTVVVFNETSHLPMELRWTGFSAGAETVSNRATATASFRRTRADTVAAVELIEVDRI</sequence>
<gene>
    <name evidence="1" type="ORF">DW322_16975</name>
</gene>
<evidence type="ECO:0000313" key="1">
    <source>
        <dbReference type="EMBL" id="TXG91584.1"/>
    </source>
</evidence>
<dbReference type="EMBL" id="QRCM01000001">
    <property type="protein sequence ID" value="TXG91584.1"/>
    <property type="molecule type" value="Genomic_DNA"/>
</dbReference>
<organism evidence="1 2">
    <name type="scientific">Rhodococcus rhodnii</name>
    <dbReference type="NCBI Taxonomy" id="38312"/>
    <lineage>
        <taxon>Bacteria</taxon>
        <taxon>Bacillati</taxon>
        <taxon>Actinomycetota</taxon>
        <taxon>Actinomycetes</taxon>
        <taxon>Mycobacteriales</taxon>
        <taxon>Nocardiaceae</taxon>
        <taxon>Rhodococcus</taxon>
    </lineage>
</organism>
<reference evidence="1 2" key="1">
    <citation type="submission" date="2018-07" db="EMBL/GenBank/DDBJ databases">
        <title>Genome sequence of Rhodococcus rhodnii ATCC 35071 from Rhodnius prolixus.</title>
        <authorList>
            <person name="Patel V."/>
            <person name="Vogel K.J."/>
        </authorList>
    </citation>
    <scope>NUCLEOTIDE SEQUENCE [LARGE SCALE GENOMIC DNA]</scope>
    <source>
        <strain evidence="1 2">ATCC 35071</strain>
    </source>
</reference>
<comment type="caution">
    <text evidence="1">The sequence shown here is derived from an EMBL/GenBank/DDBJ whole genome shotgun (WGS) entry which is preliminary data.</text>
</comment>
<dbReference type="Proteomes" id="UP000471120">
    <property type="component" value="Unassembled WGS sequence"/>
</dbReference>
<accession>A0A6P2CFN9</accession>
<protein>
    <submittedName>
        <fullName evidence="1">Uncharacterized protein</fullName>
    </submittedName>
</protein>
<dbReference type="AlphaFoldDB" id="A0A6P2CFN9"/>
<name>A0A6P2CFN9_9NOCA</name>
<proteinExistence type="predicted"/>
<evidence type="ECO:0000313" key="2">
    <source>
        <dbReference type="Proteomes" id="UP000471120"/>
    </source>
</evidence>